<feature type="domain" description="FecR protein" evidence="2">
    <location>
        <begin position="191"/>
        <end position="286"/>
    </location>
</feature>
<keyword evidence="1" id="KW-1133">Transmembrane helix</keyword>
<sequence length="398" mass="42899">MMTSEILQQLLDEYAMGTISPEDRQRLLAALRDPVWAGTVGDFLLEDLHAGRYDVVAEEFPEVGKRLQQHLATQLHAAKQVPVASHRNIFRMGWRKVAAAVLLIGGVAAAVIYLSNPRKVSTKNTAGMAANIGPGGHKAMLTLSDGSTILLDDASKGAIAQQGNTQILKQGNGQLAYQPQSGTNTATLWNTVSTPQGGDYQVALPDGTKAWLNAASAITFPAAFTGKERQVTVKGEVYLEVVQSAAHPFTVIANGVAIKVLGTSFNINAYNDEDYTKITLVTGSIKINSGNRDWLLKPGQQAAANNRDATVKVSANADLEQVLAWKNGLFNFNGADIRAVMPQLERWYGIKVVYEGAVPDIVFKGEMYKNVNLSDVLEMLKAMGVKCRMDGKTLIVSG</sequence>
<dbReference type="Pfam" id="PF16344">
    <property type="entry name" value="FecR_C"/>
    <property type="match status" value="1"/>
</dbReference>
<keyword evidence="1" id="KW-0812">Transmembrane</keyword>
<dbReference type="Pfam" id="PF04773">
    <property type="entry name" value="FecR"/>
    <property type="match status" value="1"/>
</dbReference>
<dbReference type="PANTHER" id="PTHR30273">
    <property type="entry name" value="PERIPLASMIC SIGNAL SENSOR AND SIGMA FACTOR ACTIVATOR FECR-RELATED"/>
    <property type="match status" value="1"/>
</dbReference>
<dbReference type="PANTHER" id="PTHR30273:SF2">
    <property type="entry name" value="PROTEIN FECR"/>
    <property type="match status" value="1"/>
</dbReference>
<dbReference type="InterPro" id="IPR012373">
    <property type="entry name" value="Ferrdict_sens_TM"/>
</dbReference>
<dbReference type="InterPro" id="IPR032508">
    <property type="entry name" value="FecR_C"/>
</dbReference>
<accession>A0ABS5J011</accession>
<evidence type="ECO:0000313" key="5">
    <source>
        <dbReference type="Proteomes" id="UP000676386"/>
    </source>
</evidence>
<dbReference type="RefSeq" id="WP_211973665.1">
    <property type="nucleotide sequence ID" value="NZ_CBFHAM010000039.1"/>
</dbReference>
<name>A0ABS5J011_9BACT</name>
<keyword evidence="1" id="KW-0472">Membrane</keyword>
<evidence type="ECO:0000259" key="2">
    <source>
        <dbReference type="Pfam" id="PF04773"/>
    </source>
</evidence>
<evidence type="ECO:0000313" key="4">
    <source>
        <dbReference type="EMBL" id="MBS0028563.1"/>
    </source>
</evidence>
<gene>
    <name evidence="4" type="ORF">KE626_14675</name>
</gene>
<dbReference type="Proteomes" id="UP000676386">
    <property type="component" value="Unassembled WGS sequence"/>
</dbReference>
<reference evidence="4 5" key="1">
    <citation type="submission" date="2021-04" db="EMBL/GenBank/DDBJ databases">
        <title>Chitinophaga sp. nov., isolated from the rhizosphere soil.</title>
        <authorList>
            <person name="He S."/>
        </authorList>
    </citation>
    <scope>NUCLEOTIDE SEQUENCE [LARGE SCALE GENOMIC DNA]</scope>
    <source>
        <strain evidence="4 5">2R12</strain>
    </source>
</reference>
<protein>
    <submittedName>
        <fullName evidence="4">FecR domain-containing protein</fullName>
    </submittedName>
</protein>
<feature type="transmembrane region" description="Helical" evidence="1">
    <location>
        <begin position="97"/>
        <end position="115"/>
    </location>
</feature>
<dbReference type="Gene3D" id="2.60.120.1440">
    <property type="match status" value="1"/>
</dbReference>
<feature type="domain" description="Protein FecR C-terminal" evidence="3">
    <location>
        <begin position="330"/>
        <end position="396"/>
    </location>
</feature>
<proteinExistence type="predicted"/>
<evidence type="ECO:0000259" key="3">
    <source>
        <dbReference type="Pfam" id="PF16344"/>
    </source>
</evidence>
<organism evidence="4 5">
    <name type="scientific">Chitinophaga hostae</name>
    <dbReference type="NCBI Taxonomy" id="2831022"/>
    <lineage>
        <taxon>Bacteria</taxon>
        <taxon>Pseudomonadati</taxon>
        <taxon>Bacteroidota</taxon>
        <taxon>Chitinophagia</taxon>
        <taxon>Chitinophagales</taxon>
        <taxon>Chitinophagaceae</taxon>
        <taxon>Chitinophaga</taxon>
    </lineage>
</organism>
<dbReference type="Gene3D" id="3.55.50.30">
    <property type="match status" value="1"/>
</dbReference>
<dbReference type="InterPro" id="IPR006860">
    <property type="entry name" value="FecR"/>
</dbReference>
<comment type="caution">
    <text evidence="4">The sequence shown here is derived from an EMBL/GenBank/DDBJ whole genome shotgun (WGS) entry which is preliminary data.</text>
</comment>
<dbReference type="EMBL" id="JAGTXB010000006">
    <property type="protein sequence ID" value="MBS0028563.1"/>
    <property type="molecule type" value="Genomic_DNA"/>
</dbReference>
<keyword evidence="5" id="KW-1185">Reference proteome</keyword>
<evidence type="ECO:0000256" key="1">
    <source>
        <dbReference type="SAM" id="Phobius"/>
    </source>
</evidence>